<dbReference type="EMBL" id="FPAS01000004">
    <property type="protein sequence ID" value="SFT81118.1"/>
    <property type="molecule type" value="Genomic_DNA"/>
</dbReference>
<keyword evidence="2" id="KW-1185">Reference proteome</keyword>
<dbReference type="OrthoDB" id="9935652at2"/>
<name>A0A1I7B1W2_9FLAO</name>
<evidence type="ECO:0000313" key="2">
    <source>
        <dbReference type="Proteomes" id="UP000236454"/>
    </source>
</evidence>
<evidence type="ECO:0000313" key="1">
    <source>
        <dbReference type="EMBL" id="SFT81118.1"/>
    </source>
</evidence>
<gene>
    <name evidence="1" type="ORF">SAMN05216474_2468</name>
</gene>
<proteinExistence type="predicted"/>
<accession>A0A1I7B1W2</accession>
<dbReference type="AlphaFoldDB" id="A0A1I7B1W2"/>
<protein>
    <recommendedName>
        <fullName evidence="3">Lipoprotein</fullName>
    </recommendedName>
</protein>
<dbReference type="RefSeq" id="WP_090250536.1">
    <property type="nucleotide sequence ID" value="NZ_FPAS01000004.1"/>
</dbReference>
<organism evidence="1 2">
    <name type="scientific">Lishizhenia tianjinensis</name>
    <dbReference type="NCBI Taxonomy" id="477690"/>
    <lineage>
        <taxon>Bacteria</taxon>
        <taxon>Pseudomonadati</taxon>
        <taxon>Bacteroidota</taxon>
        <taxon>Flavobacteriia</taxon>
        <taxon>Flavobacteriales</taxon>
        <taxon>Crocinitomicaceae</taxon>
        <taxon>Lishizhenia</taxon>
    </lineage>
</organism>
<reference evidence="1 2" key="1">
    <citation type="submission" date="2016-10" db="EMBL/GenBank/DDBJ databases">
        <authorList>
            <person name="de Groot N.N."/>
        </authorList>
    </citation>
    <scope>NUCLEOTIDE SEQUENCE [LARGE SCALE GENOMIC DNA]</scope>
    <source>
        <strain evidence="1 2">CGMCC 1.7005</strain>
    </source>
</reference>
<dbReference type="Proteomes" id="UP000236454">
    <property type="component" value="Unassembled WGS sequence"/>
</dbReference>
<sequence>MRRLVVFLIISLFYSCRHESKGYGIIRTFVEERSNLNIDDYRYIFSLNERGTCLKCNNSFSKWIEGKLQEDSVLCIVSGIGKKVDISHLINQKNDNVIFDDDSEFPELLNLKEPAIIEVNENNIEEIINVNSSTIKSIQIIDELKKFNHFDFHNEF</sequence>
<dbReference type="PROSITE" id="PS51257">
    <property type="entry name" value="PROKAR_LIPOPROTEIN"/>
    <property type="match status" value="1"/>
</dbReference>
<evidence type="ECO:0008006" key="3">
    <source>
        <dbReference type="Google" id="ProtNLM"/>
    </source>
</evidence>